<evidence type="ECO:0000259" key="1">
    <source>
        <dbReference type="Pfam" id="PF13524"/>
    </source>
</evidence>
<protein>
    <submittedName>
        <fullName evidence="2">Glycosyltransferase family 1 protein</fullName>
    </submittedName>
</protein>
<organism evidence="2 3">
    <name type="scientific">Paenibacillus lentus</name>
    <dbReference type="NCBI Taxonomy" id="1338368"/>
    <lineage>
        <taxon>Bacteria</taxon>
        <taxon>Bacillati</taxon>
        <taxon>Bacillota</taxon>
        <taxon>Bacilli</taxon>
        <taxon>Bacillales</taxon>
        <taxon>Paenibacillaceae</taxon>
        <taxon>Paenibacillus</taxon>
    </lineage>
</organism>
<reference evidence="2 3" key="1">
    <citation type="submission" date="2018-11" db="EMBL/GenBank/DDBJ databases">
        <title>Genome sequencing of Paenibacillus lentus DSM25539(T).</title>
        <authorList>
            <person name="Kook J.-K."/>
            <person name="Park S.-N."/>
            <person name="Lim Y.K."/>
        </authorList>
    </citation>
    <scope>NUCLEOTIDE SEQUENCE [LARGE SCALE GENOMIC DNA]</scope>
    <source>
        <strain evidence="2 3">DSM 25539</strain>
    </source>
</reference>
<dbReference type="KEGG" id="plen:EIM92_21045"/>
<accession>A0A3Q8S6I1</accession>
<dbReference type="InterPro" id="IPR055259">
    <property type="entry name" value="YkvP/CgeB_Glyco_trans-like"/>
</dbReference>
<dbReference type="OrthoDB" id="5121913at2"/>
<proteinExistence type="predicted"/>
<keyword evidence="2" id="KW-0808">Transferase</keyword>
<sequence length="310" mass="36848">MQRLKILFITKDFSQYLERNFHYLQLELAKHADLALCHEGGEMPDILRGLPFTPDFVLLNDMFHSTHCPPVEGVFDLQIPWGMIMHDLHGHVDRRRAFLMRKPPNIFTIYRSAFRNRYPEYEGNLYWLPHFAEPSVFRNYHQTKDIDVLLMGAINRRIYPLRHLMKTRYLKEPWFVFHKHPGYANFDADKPALVAQRFAMEANRAKIFLTCDSIYKYSLRKYFEVPASYTLLMAPPNEDLRDLGFKPGVHFVAISERDYEEKVEYYLQPHAEALRERITRQGHEFIHENHTTAVRAKKLLKIIRNIVRNG</sequence>
<dbReference type="AlphaFoldDB" id="A0A3Q8S6I1"/>
<dbReference type="Pfam" id="PF13524">
    <property type="entry name" value="Glyco_trans_1_2"/>
    <property type="match status" value="1"/>
</dbReference>
<dbReference type="RefSeq" id="WP_125084511.1">
    <property type="nucleotide sequence ID" value="NZ_CP034248.1"/>
</dbReference>
<gene>
    <name evidence="2" type="ORF">EIM92_21045</name>
</gene>
<keyword evidence="3" id="KW-1185">Reference proteome</keyword>
<dbReference type="Proteomes" id="UP000273145">
    <property type="component" value="Chromosome"/>
</dbReference>
<evidence type="ECO:0000313" key="2">
    <source>
        <dbReference type="EMBL" id="AZK48354.1"/>
    </source>
</evidence>
<evidence type="ECO:0000313" key="3">
    <source>
        <dbReference type="Proteomes" id="UP000273145"/>
    </source>
</evidence>
<dbReference type="GO" id="GO:0016740">
    <property type="term" value="F:transferase activity"/>
    <property type="evidence" value="ECO:0007669"/>
    <property type="project" value="UniProtKB-KW"/>
</dbReference>
<name>A0A3Q8S6I1_9BACL</name>
<dbReference type="EMBL" id="CP034248">
    <property type="protein sequence ID" value="AZK48354.1"/>
    <property type="molecule type" value="Genomic_DNA"/>
</dbReference>
<feature type="domain" description="Spore protein YkvP/CgeB glycosyl transferase-like" evidence="1">
    <location>
        <begin position="197"/>
        <end position="300"/>
    </location>
</feature>